<organism evidence="3 4">
    <name type="scientific">Deinandra increscens subsp. villosa</name>
    <dbReference type="NCBI Taxonomy" id="3103831"/>
    <lineage>
        <taxon>Eukaryota</taxon>
        <taxon>Viridiplantae</taxon>
        <taxon>Streptophyta</taxon>
        <taxon>Embryophyta</taxon>
        <taxon>Tracheophyta</taxon>
        <taxon>Spermatophyta</taxon>
        <taxon>Magnoliopsida</taxon>
        <taxon>eudicotyledons</taxon>
        <taxon>Gunneridae</taxon>
        <taxon>Pentapetalae</taxon>
        <taxon>asterids</taxon>
        <taxon>campanulids</taxon>
        <taxon>Asterales</taxon>
        <taxon>Asteraceae</taxon>
        <taxon>Asteroideae</taxon>
        <taxon>Heliantheae alliance</taxon>
        <taxon>Madieae</taxon>
        <taxon>Madiinae</taxon>
        <taxon>Deinandra</taxon>
    </lineage>
</organism>
<keyword evidence="1" id="KW-0472">Membrane</keyword>
<evidence type="ECO:0000259" key="2">
    <source>
        <dbReference type="Pfam" id="PF04572"/>
    </source>
</evidence>
<feature type="transmembrane region" description="Helical" evidence="1">
    <location>
        <begin position="517"/>
        <end position="536"/>
    </location>
</feature>
<dbReference type="Pfam" id="PF04488">
    <property type="entry name" value="Gly_transf_sug"/>
    <property type="match status" value="1"/>
</dbReference>
<dbReference type="InterPro" id="IPR029044">
    <property type="entry name" value="Nucleotide-diphossugar_trans"/>
</dbReference>
<proteinExistence type="predicted"/>
<dbReference type="Proteomes" id="UP001408789">
    <property type="component" value="Unassembled WGS sequence"/>
</dbReference>
<evidence type="ECO:0000313" key="3">
    <source>
        <dbReference type="EMBL" id="KAK9065334.1"/>
    </source>
</evidence>
<dbReference type="AlphaFoldDB" id="A0AAP0D603"/>
<accession>A0AAP0D603</accession>
<keyword evidence="4" id="KW-1185">Reference proteome</keyword>
<dbReference type="SUPFAM" id="SSF53448">
    <property type="entry name" value="Nucleotide-diphospho-sugar transferases"/>
    <property type="match status" value="1"/>
</dbReference>
<dbReference type="PANTHER" id="PTHR46781:SF5">
    <property type="entry name" value="ALPHA 1,4-GLYCOSYLTRANSFERASE FAMILY PROTEIN"/>
    <property type="match status" value="1"/>
</dbReference>
<dbReference type="Gene3D" id="3.90.550.20">
    <property type="match status" value="1"/>
</dbReference>
<dbReference type="Pfam" id="PF04572">
    <property type="entry name" value="Gb3_synth"/>
    <property type="match status" value="1"/>
</dbReference>
<gene>
    <name evidence="3" type="ORF">SSX86_016717</name>
</gene>
<dbReference type="EMBL" id="JBCNJP010000017">
    <property type="protein sequence ID" value="KAK9065334.1"/>
    <property type="molecule type" value="Genomic_DNA"/>
</dbReference>
<dbReference type="PANTHER" id="PTHR46781">
    <property type="entry name" value="ALPHA 1,4-GLYCOSYLTRANSFERASE FAMILY PROTEIN"/>
    <property type="match status" value="1"/>
</dbReference>
<dbReference type="InterPro" id="IPR007652">
    <property type="entry name" value="A1-4-GlycosylTfrase_dom"/>
</dbReference>
<protein>
    <recommendedName>
        <fullName evidence="2">Alpha 1,4-glycosyltransferase domain-containing protein</fullName>
    </recommendedName>
</protein>
<keyword evidence="1" id="KW-0812">Transmembrane</keyword>
<name>A0AAP0D603_9ASTR</name>
<evidence type="ECO:0000256" key="1">
    <source>
        <dbReference type="SAM" id="Phobius"/>
    </source>
</evidence>
<dbReference type="InterPro" id="IPR007577">
    <property type="entry name" value="GlycoTrfase_DXD_sugar-bd_CS"/>
</dbReference>
<sequence>MNQVSTEFNTMIKNRSLFAFISLVFLFLLSFNGVSIFSVKLPALRPAAHSPEKLSRPSRHLISASSSSLPVRAAAAGDPTNFVNPNAYLPHLRKSLSFEIESENSSDNRNKKLLKKMLAGLGSSRGRRGEDFPARVSEFFSRKNDTSSCKGRFFMTWISSTTSFNQRSIYSIESVFKSHPNACLLIVSNSLDSVKGRQILQPFIEKGFRVTSISPDFSYLFKNTMAESWFSRLIRGQIHTGAIPLGQNMSNLLRLCLLYKYGGVYIDADVIVLRSFSKLKNSIGAQSMAPNSKNWSRLNNAVMVFDKMHPLLYKFIEEFSLTFNGNKWGHNGPYMVSRVVSRLQGRPGYNFTVLPPAAFYPVSWDKIRVLFRGPRNGTEPQWLNGTVEQIRNQSYTLHLWNKQSRGACYTTHSFDDFKIRTNISIDLHCLQVKSSLLLHINGSNGLSKLGITMFFIIIRLTSHPPDTKQALHGVIAILMGQLCLRFFITGICHQLRCFNCLKDKQTNGVTKMPCYRFTQVVTGGIVFFIVCFCFLLR</sequence>
<keyword evidence="1" id="KW-1133">Transmembrane helix</keyword>
<reference evidence="3 4" key="1">
    <citation type="submission" date="2024-04" db="EMBL/GenBank/DDBJ databases">
        <title>The reference genome of an endangered Asteraceae, Deinandra increscens subsp. villosa, native to the Central Coast of California.</title>
        <authorList>
            <person name="Guilliams M."/>
            <person name="Hasenstab-Lehman K."/>
            <person name="Meyer R."/>
            <person name="Mcevoy S."/>
        </authorList>
    </citation>
    <scope>NUCLEOTIDE SEQUENCE [LARGE SCALE GENOMIC DNA]</scope>
    <source>
        <tissue evidence="3">Leaf</tissue>
    </source>
</reference>
<feature type="domain" description="Alpha 1,4-glycosyltransferase" evidence="2">
    <location>
        <begin position="305"/>
        <end position="407"/>
    </location>
</feature>
<evidence type="ECO:0000313" key="4">
    <source>
        <dbReference type="Proteomes" id="UP001408789"/>
    </source>
</evidence>
<comment type="caution">
    <text evidence="3">The sequence shown here is derived from an EMBL/GenBank/DDBJ whole genome shotgun (WGS) entry which is preliminary data.</text>
</comment>
<dbReference type="InterPro" id="IPR044789">
    <property type="entry name" value="Put_A1-4-GlycosylTfrase_plant"/>
</dbReference>